<evidence type="ECO:0000313" key="3">
    <source>
        <dbReference type="EMBL" id="KKL83445.1"/>
    </source>
</evidence>
<protein>
    <recommendedName>
        <fullName evidence="4">Plasmid stabilization system protein</fullName>
    </recommendedName>
</protein>
<evidence type="ECO:0000256" key="1">
    <source>
        <dbReference type="ARBA" id="ARBA00006226"/>
    </source>
</evidence>
<dbReference type="InterPro" id="IPR007712">
    <property type="entry name" value="RelE/ParE_toxin"/>
</dbReference>
<sequence>MKVRFTPSARAQFLSALAYIRRDKPSAATSFREHSETVLRRFEGFPESGRIIPEFPELPYREVIISPYRFFYKIKGDVVWIVAVWHGAQLPKQPREVGARVKY</sequence>
<evidence type="ECO:0008006" key="4">
    <source>
        <dbReference type="Google" id="ProtNLM"/>
    </source>
</evidence>
<comment type="caution">
    <text evidence="3">The sequence shown here is derived from an EMBL/GenBank/DDBJ whole genome shotgun (WGS) entry which is preliminary data.</text>
</comment>
<dbReference type="EMBL" id="LAZR01021976">
    <property type="protein sequence ID" value="KKL83445.1"/>
    <property type="molecule type" value="Genomic_DNA"/>
</dbReference>
<dbReference type="Gene3D" id="3.30.2310.20">
    <property type="entry name" value="RelE-like"/>
    <property type="match status" value="1"/>
</dbReference>
<gene>
    <name evidence="3" type="ORF">LCGC14_1974650</name>
</gene>
<evidence type="ECO:0000256" key="2">
    <source>
        <dbReference type="ARBA" id="ARBA00022649"/>
    </source>
</evidence>
<dbReference type="InterPro" id="IPR035093">
    <property type="entry name" value="RelE/ParE_toxin_dom_sf"/>
</dbReference>
<name>A0A0F9HP40_9ZZZZ</name>
<proteinExistence type="inferred from homology"/>
<dbReference type="Pfam" id="PF05016">
    <property type="entry name" value="ParE_toxin"/>
    <property type="match status" value="1"/>
</dbReference>
<reference evidence="3" key="1">
    <citation type="journal article" date="2015" name="Nature">
        <title>Complex archaea that bridge the gap between prokaryotes and eukaryotes.</title>
        <authorList>
            <person name="Spang A."/>
            <person name="Saw J.H."/>
            <person name="Jorgensen S.L."/>
            <person name="Zaremba-Niedzwiedzka K."/>
            <person name="Martijn J."/>
            <person name="Lind A.E."/>
            <person name="van Eijk R."/>
            <person name="Schleper C."/>
            <person name="Guy L."/>
            <person name="Ettema T.J."/>
        </authorList>
    </citation>
    <scope>NUCLEOTIDE SEQUENCE</scope>
</reference>
<dbReference type="InterPro" id="IPR051803">
    <property type="entry name" value="TA_system_RelE-like_toxin"/>
</dbReference>
<dbReference type="PANTHER" id="PTHR33755">
    <property type="entry name" value="TOXIN PARE1-RELATED"/>
    <property type="match status" value="1"/>
</dbReference>
<keyword evidence="2" id="KW-1277">Toxin-antitoxin system</keyword>
<dbReference type="AlphaFoldDB" id="A0A0F9HP40"/>
<accession>A0A0F9HP40</accession>
<organism evidence="3">
    <name type="scientific">marine sediment metagenome</name>
    <dbReference type="NCBI Taxonomy" id="412755"/>
    <lineage>
        <taxon>unclassified sequences</taxon>
        <taxon>metagenomes</taxon>
        <taxon>ecological metagenomes</taxon>
    </lineage>
</organism>
<comment type="similarity">
    <text evidence="1">Belongs to the RelE toxin family.</text>
</comment>